<comment type="cofactor">
    <cofactor evidence="1 6">
        <name>pyridoxal 5'-phosphate</name>
        <dbReference type="ChEBI" id="CHEBI:597326"/>
    </cofactor>
</comment>
<keyword evidence="4 5" id="KW-0663">Pyridoxal phosphate</keyword>
<protein>
    <submittedName>
        <fullName evidence="7">O-acetylhomoserine ami</fullName>
    </submittedName>
</protein>
<keyword evidence="8" id="KW-1185">Reference proteome</keyword>
<dbReference type="GO" id="GO:0004124">
    <property type="term" value="F:cysteine synthase activity"/>
    <property type="evidence" value="ECO:0007669"/>
    <property type="project" value="TreeGrafter"/>
</dbReference>
<dbReference type="GO" id="GO:0030170">
    <property type="term" value="F:pyridoxal phosphate binding"/>
    <property type="evidence" value="ECO:0007669"/>
    <property type="project" value="InterPro"/>
</dbReference>
<dbReference type="Gene3D" id="3.90.1150.10">
    <property type="entry name" value="Aspartate Aminotransferase, domain 1"/>
    <property type="match status" value="1"/>
</dbReference>
<evidence type="ECO:0000313" key="7">
    <source>
        <dbReference type="EMBL" id="KAF7349699.1"/>
    </source>
</evidence>
<dbReference type="AlphaFoldDB" id="A0A8H6Y0G0"/>
<feature type="modified residue" description="N6-(pyridoxal phosphate)lysine" evidence="5">
    <location>
        <position position="209"/>
    </location>
</feature>
<dbReference type="OrthoDB" id="3512640at2759"/>
<dbReference type="InterPro" id="IPR006235">
    <property type="entry name" value="OAc-hSer/O-AcSer_sulfhydrylase"/>
</dbReference>
<comment type="caution">
    <text evidence="7">The sequence shown here is derived from an EMBL/GenBank/DDBJ whole genome shotgun (WGS) entry which is preliminary data.</text>
</comment>
<sequence>MSSHQFDTQQIHAGYAADRARNGPLAVPIEATAAYTFENLDHGSALFQGSPGHVYSRLSNGTVNVLEQRTAALEGGVAAVATSSGQAAQLITLFGLCDSGHNVIASQNGLFGGTYSQFQQLSRKFNIKVKYVEDLKPELFEEAIDENTRAIFVESISNPSLILAPITELAMLAHKHHLPLVVDNTCGMGGWLIRPIDLGADIVVHSTSKWVAGHAVVLGGMVIDSGRFDWDASPRFKGVFNPKYDRRWPFALKMRWEMLRDMGPCQKSVRGILDAAGWLESHPKVKWVSYLGLESHPDHVRAVEMLRENAFGGIVCFGIIGHPRDVIDNLKLTSNLSHMGHVKTLIIHPGSTTNQSMSDEEVLASGVPRDLIRVSVGIEDITDIIADFEQALEHVPSS</sequence>
<comment type="similarity">
    <text evidence="2 6">Belongs to the trans-sulfuration enzymes family.</text>
</comment>
<dbReference type="InterPro" id="IPR015422">
    <property type="entry name" value="PyrdxlP-dep_Trfase_small"/>
</dbReference>
<dbReference type="GO" id="GO:0071269">
    <property type="term" value="P:L-homocysteine biosynthetic process"/>
    <property type="evidence" value="ECO:0007669"/>
    <property type="project" value="TreeGrafter"/>
</dbReference>
<name>A0A8H6Y0G0_9AGAR</name>
<proteinExistence type="inferred from homology"/>
<dbReference type="GO" id="GO:0006535">
    <property type="term" value="P:cysteine biosynthetic process from serine"/>
    <property type="evidence" value="ECO:0007669"/>
    <property type="project" value="TreeGrafter"/>
</dbReference>
<organism evidence="7 8">
    <name type="scientific">Mycena sanguinolenta</name>
    <dbReference type="NCBI Taxonomy" id="230812"/>
    <lineage>
        <taxon>Eukaryota</taxon>
        <taxon>Fungi</taxon>
        <taxon>Dikarya</taxon>
        <taxon>Basidiomycota</taxon>
        <taxon>Agaricomycotina</taxon>
        <taxon>Agaricomycetes</taxon>
        <taxon>Agaricomycetidae</taxon>
        <taxon>Agaricales</taxon>
        <taxon>Marasmiineae</taxon>
        <taxon>Mycenaceae</taxon>
        <taxon>Mycena</taxon>
    </lineage>
</organism>
<dbReference type="GO" id="GO:0003961">
    <property type="term" value="F:O-acetylhomoserine aminocarboxypropyltransferase activity"/>
    <property type="evidence" value="ECO:0007669"/>
    <property type="project" value="TreeGrafter"/>
</dbReference>
<keyword evidence="3" id="KW-0808">Transferase</keyword>
<dbReference type="InterPro" id="IPR015421">
    <property type="entry name" value="PyrdxlP-dep_Trfase_major"/>
</dbReference>
<evidence type="ECO:0000256" key="2">
    <source>
        <dbReference type="ARBA" id="ARBA00009077"/>
    </source>
</evidence>
<dbReference type="PIRSF" id="PIRSF001434">
    <property type="entry name" value="CGS"/>
    <property type="match status" value="1"/>
</dbReference>
<reference evidence="7" key="1">
    <citation type="submission" date="2020-05" db="EMBL/GenBank/DDBJ databases">
        <title>Mycena genomes resolve the evolution of fungal bioluminescence.</title>
        <authorList>
            <person name="Tsai I.J."/>
        </authorList>
    </citation>
    <scope>NUCLEOTIDE SEQUENCE</scope>
    <source>
        <strain evidence="7">160909Yilan</strain>
    </source>
</reference>
<dbReference type="PANTHER" id="PTHR43797:SF2">
    <property type="entry name" value="HOMOCYSTEINE_CYSTEINE SYNTHASE"/>
    <property type="match status" value="1"/>
</dbReference>
<dbReference type="PANTHER" id="PTHR43797">
    <property type="entry name" value="HOMOCYSTEINE/CYSTEINE SYNTHASE"/>
    <property type="match status" value="1"/>
</dbReference>
<dbReference type="Gene3D" id="3.40.640.10">
    <property type="entry name" value="Type I PLP-dependent aspartate aminotransferase-like (Major domain)"/>
    <property type="match status" value="1"/>
</dbReference>
<dbReference type="GO" id="GO:0005737">
    <property type="term" value="C:cytoplasm"/>
    <property type="evidence" value="ECO:0007669"/>
    <property type="project" value="TreeGrafter"/>
</dbReference>
<evidence type="ECO:0000256" key="4">
    <source>
        <dbReference type="ARBA" id="ARBA00022898"/>
    </source>
</evidence>
<evidence type="ECO:0000256" key="5">
    <source>
        <dbReference type="PIRSR" id="PIRSR001434-2"/>
    </source>
</evidence>
<dbReference type="Pfam" id="PF01053">
    <property type="entry name" value="Cys_Met_Meta_PP"/>
    <property type="match status" value="1"/>
</dbReference>
<dbReference type="SUPFAM" id="SSF53383">
    <property type="entry name" value="PLP-dependent transferases"/>
    <property type="match status" value="1"/>
</dbReference>
<evidence type="ECO:0000256" key="3">
    <source>
        <dbReference type="ARBA" id="ARBA00022679"/>
    </source>
</evidence>
<dbReference type="GO" id="GO:0019346">
    <property type="term" value="P:transsulfuration"/>
    <property type="evidence" value="ECO:0007669"/>
    <property type="project" value="InterPro"/>
</dbReference>
<dbReference type="InterPro" id="IPR015424">
    <property type="entry name" value="PyrdxlP-dep_Trfase"/>
</dbReference>
<gene>
    <name evidence="7" type="ORF">MSAN_01696700</name>
</gene>
<evidence type="ECO:0000256" key="6">
    <source>
        <dbReference type="RuleBase" id="RU362118"/>
    </source>
</evidence>
<dbReference type="InterPro" id="IPR000277">
    <property type="entry name" value="Cys/Met-Metab_PyrdxlP-dep_enz"/>
</dbReference>
<dbReference type="FunFam" id="3.40.640.10:FF:000046">
    <property type="entry name" value="Cystathionine gamma-lyase"/>
    <property type="match status" value="1"/>
</dbReference>
<dbReference type="Proteomes" id="UP000623467">
    <property type="component" value="Unassembled WGS sequence"/>
</dbReference>
<accession>A0A8H6Y0G0</accession>
<evidence type="ECO:0000313" key="8">
    <source>
        <dbReference type="Proteomes" id="UP000623467"/>
    </source>
</evidence>
<evidence type="ECO:0000256" key="1">
    <source>
        <dbReference type="ARBA" id="ARBA00001933"/>
    </source>
</evidence>
<dbReference type="EMBL" id="JACAZH010000015">
    <property type="protein sequence ID" value="KAF7349699.1"/>
    <property type="molecule type" value="Genomic_DNA"/>
</dbReference>